<feature type="transmembrane region" description="Helical" evidence="3">
    <location>
        <begin position="21"/>
        <end position="42"/>
    </location>
</feature>
<dbReference type="NCBIfam" id="NF033748">
    <property type="entry name" value="class_F_sortase"/>
    <property type="match status" value="1"/>
</dbReference>
<keyword evidence="3" id="KW-0472">Membrane</keyword>
<evidence type="ECO:0000313" key="5">
    <source>
        <dbReference type="Proteomes" id="UP001219605"/>
    </source>
</evidence>
<dbReference type="InterPro" id="IPR023365">
    <property type="entry name" value="Sortase_dom-sf"/>
</dbReference>
<proteinExistence type="predicted"/>
<dbReference type="InterPro" id="IPR042001">
    <property type="entry name" value="Sortase_F"/>
</dbReference>
<dbReference type="Proteomes" id="UP001219605">
    <property type="component" value="Chromosome"/>
</dbReference>
<keyword evidence="3" id="KW-0812">Transmembrane</keyword>
<evidence type="ECO:0000256" key="3">
    <source>
        <dbReference type="SAM" id="Phobius"/>
    </source>
</evidence>
<dbReference type="InterPro" id="IPR005754">
    <property type="entry name" value="Sortase"/>
</dbReference>
<dbReference type="Pfam" id="PF04203">
    <property type="entry name" value="Sortase"/>
    <property type="match status" value="1"/>
</dbReference>
<dbReference type="Gene3D" id="2.40.260.10">
    <property type="entry name" value="Sortase"/>
    <property type="match status" value="1"/>
</dbReference>
<feature type="region of interest" description="Disordered" evidence="2">
    <location>
        <begin position="41"/>
        <end position="104"/>
    </location>
</feature>
<feature type="compositionally biased region" description="Low complexity" evidence="2">
    <location>
        <begin position="54"/>
        <end position="78"/>
    </location>
</feature>
<gene>
    <name evidence="4" type="ORF">PVK37_00425</name>
</gene>
<keyword evidence="1" id="KW-0378">Hydrolase</keyword>
<keyword evidence="5" id="KW-1185">Reference proteome</keyword>
<protein>
    <submittedName>
        <fullName evidence="4">Class F sortase</fullName>
    </submittedName>
</protein>
<organism evidence="4 5">
    <name type="scientific">Micromonospora cathayae</name>
    <dbReference type="NCBI Taxonomy" id="3028804"/>
    <lineage>
        <taxon>Bacteria</taxon>
        <taxon>Bacillati</taxon>
        <taxon>Actinomycetota</taxon>
        <taxon>Actinomycetes</taxon>
        <taxon>Micromonosporales</taxon>
        <taxon>Micromonosporaceae</taxon>
        <taxon>Micromonospora</taxon>
    </lineage>
</organism>
<dbReference type="SUPFAM" id="SSF63817">
    <property type="entry name" value="Sortase"/>
    <property type="match status" value="1"/>
</dbReference>
<dbReference type="CDD" id="cd05829">
    <property type="entry name" value="Sortase_F"/>
    <property type="match status" value="1"/>
</dbReference>
<name>A0ABY7ZPM3_9ACTN</name>
<evidence type="ECO:0000256" key="1">
    <source>
        <dbReference type="ARBA" id="ARBA00022801"/>
    </source>
</evidence>
<reference evidence="4 5" key="1">
    <citation type="submission" date="2023-02" db="EMBL/GenBank/DDBJ databases">
        <authorList>
            <person name="Mo P."/>
        </authorList>
    </citation>
    <scope>NUCLEOTIDE SEQUENCE [LARGE SCALE GENOMIC DNA]</scope>
    <source>
        <strain evidence="4 5">HUAS 3</strain>
    </source>
</reference>
<evidence type="ECO:0000256" key="2">
    <source>
        <dbReference type="SAM" id="MobiDB-lite"/>
    </source>
</evidence>
<keyword evidence="3" id="KW-1133">Transmembrane helix</keyword>
<accession>A0ABY7ZPM3</accession>
<dbReference type="RefSeq" id="WP_275031674.1">
    <property type="nucleotide sequence ID" value="NZ_CP118615.1"/>
</dbReference>
<dbReference type="EMBL" id="CP118615">
    <property type="protein sequence ID" value="WDZ84982.1"/>
    <property type="molecule type" value="Genomic_DNA"/>
</dbReference>
<sequence>MSWSDTGTPRAGGRHGKPWRAAGTAVVLLTAALGAGMLGAGLTEEPAPRPPQPVVQAGAPDVAGTPAPADDPADPIGAELGRTAGDQGAPGSAGLPRSTPTTITIPRIGVNAPIMSLGVEADGTVQMPPLQQARNAGWYSRGPSPGEIGNAVIVGHVDSAYIGPAVFFDLGTLLPGDAITVARADGTSATFRVDTVRSYPKTEFPAELVYGGNDRPGLRVVTCGGTFDERTRDYLDNVIVFATLVS</sequence>
<evidence type="ECO:0000313" key="4">
    <source>
        <dbReference type="EMBL" id="WDZ84982.1"/>
    </source>
</evidence>